<dbReference type="PANTHER" id="PTHR46497:SF1">
    <property type="entry name" value="THIOREDOXIN DOMAIN-CONTAINING PROTEIN 11"/>
    <property type="match status" value="1"/>
</dbReference>
<accession>A0A2H1VB30</accession>
<dbReference type="SUPFAM" id="SSF52833">
    <property type="entry name" value="Thioredoxin-like"/>
    <property type="match status" value="1"/>
</dbReference>
<name>A0A2H1VB30_SPOFR</name>
<dbReference type="PANTHER" id="PTHR46497">
    <property type="entry name" value="THIOREDOXIN DOMAIN-CONTAINING PROTEIN 11"/>
    <property type="match status" value="1"/>
</dbReference>
<proteinExistence type="predicted"/>
<dbReference type="EMBL" id="ODYU01001578">
    <property type="protein sequence ID" value="SOQ37996.1"/>
    <property type="molecule type" value="Genomic_DNA"/>
</dbReference>
<gene>
    <name evidence="1" type="ORF">SFRICE_008983</name>
</gene>
<dbReference type="AlphaFoldDB" id="A0A2H1VB30"/>
<sequence length="944" mass="107181">MFPTADTEDISQVTSLTTKLGATSDAQNSTENSQVATQQSNRDITLKMLIKEMIFCLALALTTYGALHNSPTKISKHPQATRFFRSDSIVQDWYRGQLTNVLASVNRVDVSFVMYYAPWDAESQYVRGEFEKAASILHDRVQFAAINCWNPGSECRLHNNKISSWPILMAYTSISTGIFYYGPRDAHSMVNFLELMIKPLKRVSSSEDLVNLLSRCDAVAVGYTPLTETSKYYNVWHTVALKAREADVIGEICFAAVTSEELAAELGVESVPNARLMLWNDTKEYISRDGDLEAWNQSSLIHWVLDNFSQPVARIVPLWRKSFNFERYVNGNPILILFTPLNPLYDQLPSYSLYDCTVGAVAGQLAAVQRDLGSIPGWNNSLCDPQIVVSGLSLREVAMEYYNCKNKDTSHWTSELVKLQQVQRLLYQQKNYTKFCNEFKFKKPVRKQNRLLKKGVESQNNKYPWYNSTNKHQKNGIFNFLLKRGFTASKAIESVEEGSQWLSSLDWLQDCGTKALPAERSFYEHYEQCQTFEETFSQDPEETPETEEIETTMLPFEDDPLSAENLLEDSVNHFCKVLRFAHEWGPPIYPTGPLNIDERRTNITHIDGMSCARNFSLHMIAIDSVRNHHFAESLGIDITNKKDMTAVVILDSKHESQYLLSEEYNAKSIREFISNFTNKSLKRSLRSHVYDTMHTHYFGSDGTSEQMGISENAVYIEDLTSRTFRRLVKTPGMMSLVAVCGGSCSARVSRAVEGARRLLAGCGLRLRLARLDALRHDLPWHYTVHHYPTLLVFPPHRRGEADSESYPGEARITTAGAVALALRSLAAPEHLRVRLALCAAVLSHNEKKTCLKDIKEHATSVINKNLRHWRQIEDRELKEALFKRLQHLHTLALDLSLFHVTDLSENSVKRVSLSNTLSVLSKNWDINTSALRKNANVSTLSKTS</sequence>
<evidence type="ECO:0000313" key="1">
    <source>
        <dbReference type="EMBL" id="SOQ37996.1"/>
    </source>
</evidence>
<dbReference type="InterPro" id="IPR036249">
    <property type="entry name" value="Thioredoxin-like_sf"/>
</dbReference>
<reference evidence="1" key="1">
    <citation type="submission" date="2016-07" db="EMBL/GenBank/DDBJ databases">
        <authorList>
            <person name="Bretaudeau A."/>
        </authorList>
    </citation>
    <scope>NUCLEOTIDE SEQUENCE</scope>
    <source>
        <strain evidence="1">Rice</strain>
        <tissue evidence="1">Whole body</tissue>
    </source>
</reference>
<protein>
    <submittedName>
        <fullName evidence="1">SFRICE_008983</fullName>
    </submittedName>
</protein>
<organism evidence="1">
    <name type="scientific">Spodoptera frugiperda</name>
    <name type="common">Fall armyworm</name>
    <dbReference type="NCBI Taxonomy" id="7108"/>
    <lineage>
        <taxon>Eukaryota</taxon>
        <taxon>Metazoa</taxon>
        <taxon>Ecdysozoa</taxon>
        <taxon>Arthropoda</taxon>
        <taxon>Hexapoda</taxon>
        <taxon>Insecta</taxon>
        <taxon>Pterygota</taxon>
        <taxon>Neoptera</taxon>
        <taxon>Endopterygota</taxon>
        <taxon>Lepidoptera</taxon>
        <taxon>Glossata</taxon>
        <taxon>Ditrysia</taxon>
        <taxon>Noctuoidea</taxon>
        <taxon>Noctuidae</taxon>
        <taxon>Amphipyrinae</taxon>
        <taxon>Spodoptera</taxon>
    </lineage>
</organism>
<dbReference type="CDD" id="cd02981">
    <property type="entry name" value="PDI_b_family"/>
    <property type="match status" value="1"/>
</dbReference>
<dbReference type="Gene3D" id="3.40.30.10">
    <property type="entry name" value="Glutaredoxin"/>
    <property type="match status" value="2"/>
</dbReference>
<dbReference type="InterPro" id="IPR052792">
    <property type="entry name" value="Thioredoxin_dom-contain_11"/>
</dbReference>